<comment type="similarity">
    <text evidence="7">Belongs to the DOCK family.</text>
</comment>
<evidence type="ECO:0000256" key="2">
    <source>
        <dbReference type="ARBA" id="ARBA00004496"/>
    </source>
</evidence>
<evidence type="ECO:0000256" key="7">
    <source>
        <dbReference type="PROSITE-ProRule" id="PRU00983"/>
    </source>
</evidence>
<accession>A0A8B9K332</accession>
<dbReference type="InterPro" id="IPR032376">
    <property type="entry name" value="DOCK_N"/>
</dbReference>
<dbReference type="Pfam" id="PF20422">
    <property type="entry name" value="DHR-2_Lobe_B"/>
    <property type="match status" value="1"/>
</dbReference>
<evidence type="ECO:0000313" key="11">
    <source>
        <dbReference type="Proteomes" id="UP000694621"/>
    </source>
</evidence>
<dbReference type="InterPro" id="IPR027007">
    <property type="entry name" value="C2_DOCK-type_domain"/>
</dbReference>
<evidence type="ECO:0000256" key="4">
    <source>
        <dbReference type="ARBA" id="ARBA00022553"/>
    </source>
</evidence>
<dbReference type="Gene3D" id="1.25.40.410">
    <property type="match status" value="1"/>
</dbReference>
<evidence type="ECO:0000256" key="3">
    <source>
        <dbReference type="ARBA" id="ARBA00022490"/>
    </source>
</evidence>
<dbReference type="Gene3D" id="2.30.30.40">
    <property type="entry name" value="SH3 Domains"/>
    <property type="match status" value="1"/>
</dbReference>
<dbReference type="Gene3D" id="2.60.40.150">
    <property type="entry name" value="C2 domain"/>
    <property type="match status" value="1"/>
</dbReference>
<dbReference type="InterPro" id="IPR046773">
    <property type="entry name" value="DOCKER_Lobe_C"/>
</dbReference>
<dbReference type="InterPro" id="IPR043162">
    <property type="entry name" value="DOCK_C_lobe_C"/>
</dbReference>
<dbReference type="GO" id="GO:0031267">
    <property type="term" value="F:small GTPase binding"/>
    <property type="evidence" value="ECO:0007669"/>
    <property type="project" value="TreeGrafter"/>
</dbReference>
<dbReference type="InterPro" id="IPR036028">
    <property type="entry name" value="SH3-like_dom_sf"/>
</dbReference>
<evidence type="ECO:0000259" key="9">
    <source>
        <dbReference type="PROSITE" id="PS51651"/>
    </source>
</evidence>
<organism evidence="10 11">
    <name type="scientific">Astyanax mexicanus</name>
    <name type="common">Blind cave fish</name>
    <name type="synonym">Astyanax fasciatus mexicanus</name>
    <dbReference type="NCBI Taxonomy" id="7994"/>
    <lineage>
        <taxon>Eukaryota</taxon>
        <taxon>Metazoa</taxon>
        <taxon>Chordata</taxon>
        <taxon>Craniata</taxon>
        <taxon>Vertebrata</taxon>
        <taxon>Euteleostomi</taxon>
        <taxon>Actinopterygii</taxon>
        <taxon>Neopterygii</taxon>
        <taxon>Teleostei</taxon>
        <taxon>Ostariophysi</taxon>
        <taxon>Characiformes</taxon>
        <taxon>Characoidei</taxon>
        <taxon>Acestrorhamphidae</taxon>
        <taxon>Acestrorhamphinae</taxon>
        <taxon>Astyanax</taxon>
    </lineage>
</organism>
<dbReference type="PROSITE" id="PS51650">
    <property type="entry name" value="C2_DOCK"/>
    <property type="match status" value="1"/>
</dbReference>
<dbReference type="InterPro" id="IPR043161">
    <property type="entry name" value="DOCK_C_lobe_A"/>
</dbReference>
<dbReference type="InterPro" id="IPR027357">
    <property type="entry name" value="DOCKER_dom"/>
</dbReference>
<dbReference type="PROSITE" id="PS51651">
    <property type="entry name" value="DOCKER"/>
    <property type="match status" value="1"/>
</dbReference>
<dbReference type="Proteomes" id="UP000694621">
    <property type="component" value="Unplaced"/>
</dbReference>
<dbReference type="Pfam" id="PF06920">
    <property type="entry name" value="DHR-2_Lobe_A"/>
    <property type="match status" value="1"/>
</dbReference>
<dbReference type="GO" id="GO:0005085">
    <property type="term" value="F:guanyl-nucleotide exchange factor activity"/>
    <property type="evidence" value="ECO:0007669"/>
    <property type="project" value="UniProtKB-KW"/>
</dbReference>
<dbReference type="InterPro" id="IPR056372">
    <property type="entry name" value="TPR_DOCK"/>
</dbReference>
<keyword evidence="4" id="KW-0597">Phosphoprotein</keyword>
<dbReference type="InterPro" id="IPR046770">
    <property type="entry name" value="DOCKER_Lobe_B"/>
</dbReference>
<sequence>QRISNLISECSLVFFFKLFYCSNSIFDPAIFNYDAKGEHELCLQVGDTVHILEMFEGGFCVVTRLNRSVHVSTYIYLKEAKVEGTGKKETVIPTDLPLVQELGTTLREWAQIWHSLYVNNKSTLFRSVQQMAYSLIEYRSQIVSGTLPKDDLVELKKKVTAKIDYGNRILGLDLVVRDEAGNTLDPECTSTVSLFRAHESASRSIDERIQEEKTRLQNLALRRQSLYSTAHTYSLLLNLKNFVCNIGEDAELLMSLYDPDQSEFISENFLVRWDSKGMPKEIEKLNNLLALFTDLGSSDLMRPHLFLVCQIVRVGSMELKEGKKHTGGLRRPFGVAGYTLILHWLYSVLFTTIRHFIVDGLLCRPKEFLYVLNDSPVFYNTVIYNNLVMTSEFITTHLQTSCSFLFFSARDKSEKPFGMAFVRLMKSDGTTLRDGKHDLIVYKVDIKRAEDAKTYLMLPSSWAEVDDYEKHSGKPFQNSAPIPVTKDSFQINTLTCSTKLTQNVDLLGLLNWRSHPEQLEKTLQRLMEVDGGEIVKFLQDTLDALFNIMMETSEKDTYDSFVFNALVFIISLIGDIKFQHFNPVLETYINKHFSATLAHMKLTKVLNYYVSHAEDPAVSERLYSSLKVFKYLFRFIVQSRVLYLRFYGYREDGDEFLYSIRTLFLSVNTLMDRPLDEAVKIKGAILKYLPTIINDIQQVFDQVELSVLLAKFIESIPDSQLVRQKLGCMVKIVESDLFKLPDCRDVLLPLITDQLSGQLDDHSNKPDHEACVQLLSTVLDMLDRKDVGPIRAHVQLIMERLLRRVNRTVISMSRDSPLMGHYLACMTAILKQMEDAHYAHYISTFKTRQDIIDFLMETFIMFKDLMGNVFPSDWMIINLLQMQVFLRAINLYSDVLNQYFLDPAHFHLQLWNNYFHLTVAFITHKSLQLETFSAEKRNNILNKYGDMRKSIGFKLRDVWYNLGPHKMKFIPAMVGPILKATLVPEPELRKATIPIFFDMMQCEHHLSPTHTFQTFEQELITKLDQEVEGGGGDEQYKILLEKTLLEHSRRHRYLSQSGEALAGLLRSLLENLLAYRTITHDESPELRMSCTVNVLNFYKEKKREDIYIRYLYKLRDLHLDCENYTEAAYTLLLHAELLQWSDKPCAPHLIPFEGTPACTQQELKERLFQDIICCLDKGKMWEKAIEMSKQLAKMQENQMFDFMELSQLLKQQAQFYENIMHAMRPQPEYFAVGYYGQGFPSFLRNKVFIYRGKEYEWLEDFSLKLLSQFPNAVRMTSTAPPGASVFNSPCQHIQCFTVKPVLHLPSQFKDKGVPEQILNYYRTNEVDQFQYSRPFRKGQKDPDNEFATMWIERTTYITAYRFPGILKWFEVKSVSVDEISPLENAIETMELANEKLSNLVQQQACDRSLPVHPLSMMLNGIVDPAVMGGFANYEKAFFTESYMTQHPEDLERIEVLKHLIALQIPVLEEGIQIHGEKSTEQLKPLHNRLLTCFQELREKVERQYGVITLPCPLTERKKSRVGSVVVPYIMSSTLRRMSTISTVSSISVQPSVSGSSEENSSRTACREYAPRPVLLSSSVSSLKPFLFKCLFFTLKCFRSSKNLNISQRQQKHKILF</sequence>
<dbReference type="FunFam" id="1.20.58.740:FF:000004">
    <property type="entry name" value="Dedicator of cytokinesis protein 1"/>
    <property type="match status" value="1"/>
</dbReference>
<dbReference type="PANTHER" id="PTHR45653:SF3">
    <property type="entry name" value="DEDICATOR OF CYTOKINESIS PROTEIN 5"/>
    <property type="match status" value="1"/>
</dbReference>
<name>A0A8B9K332_ASTMX</name>
<dbReference type="FunFam" id="1.25.40.410:FF:000004">
    <property type="entry name" value="Dedicator of cytokinesis protein 1"/>
    <property type="match status" value="1"/>
</dbReference>
<dbReference type="GO" id="GO:0005886">
    <property type="term" value="C:plasma membrane"/>
    <property type="evidence" value="ECO:0007669"/>
    <property type="project" value="TreeGrafter"/>
</dbReference>
<dbReference type="Pfam" id="PF14429">
    <property type="entry name" value="DOCK-C2"/>
    <property type="match status" value="1"/>
</dbReference>
<dbReference type="GO" id="GO:0007264">
    <property type="term" value="P:small GTPase-mediated signal transduction"/>
    <property type="evidence" value="ECO:0007669"/>
    <property type="project" value="InterPro"/>
</dbReference>
<dbReference type="Gene3D" id="1.20.58.740">
    <property type="match status" value="1"/>
</dbReference>
<dbReference type="InterPro" id="IPR035892">
    <property type="entry name" value="C2_domain_sf"/>
</dbReference>
<keyword evidence="6" id="KW-0472">Membrane</keyword>
<protein>
    <submittedName>
        <fullName evidence="10">Dedicator of cytokinesis 5</fullName>
    </submittedName>
</protein>
<evidence type="ECO:0000256" key="6">
    <source>
        <dbReference type="ARBA" id="ARBA00023136"/>
    </source>
</evidence>
<proteinExistence type="inferred from homology"/>
<keyword evidence="5" id="KW-0344">Guanine-nucleotide releasing factor</keyword>
<dbReference type="InterPro" id="IPR042455">
    <property type="entry name" value="DOCK_N_sub1"/>
</dbReference>
<dbReference type="GO" id="GO:0005737">
    <property type="term" value="C:cytoplasm"/>
    <property type="evidence" value="ECO:0007669"/>
    <property type="project" value="UniProtKB-SubCell"/>
</dbReference>
<evidence type="ECO:0000259" key="8">
    <source>
        <dbReference type="PROSITE" id="PS51650"/>
    </source>
</evidence>
<dbReference type="Ensembl" id="ENSAMXT00005033733.1">
    <property type="protein sequence ID" value="ENSAMXP00005030823.1"/>
    <property type="gene ID" value="ENSAMXG00005013558.1"/>
</dbReference>
<reference evidence="10" key="1">
    <citation type="submission" date="2025-08" db="UniProtKB">
        <authorList>
            <consortium name="Ensembl"/>
        </authorList>
    </citation>
    <scope>IDENTIFICATION</scope>
</reference>
<dbReference type="Gene3D" id="1.20.1270.350">
    <property type="entry name" value="Dedicator of cytokinesis N-terminal subdomain"/>
    <property type="match status" value="1"/>
</dbReference>
<feature type="domain" description="C2 DOCK-type" evidence="8">
    <location>
        <begin position="404"/>
        <end position="496"/>
    </location>
</feature>
<dbReference type="PANTHER" id="PTHR45653">
    <property type="entry name" value="DEDICATOR OF CYTOKINESIS"/>
    <property type="match status" value="1"/>
</dbReference>
<evidence type="ECO:0000256" key="1">
    <source>
        <dbReference type="ARBA" id="ARBA00004370"/>
    </source>
</evidence>
<keyword evidence="3" id="KW-0963">Cytoplasm</keyword>
<dbReference type="InterPro" id="IPR016024">
    <property type="entry name" value="ARM-type_fold"/>
</dbReference>
<comment type="subcellular location">
    <subcellularLocation>
        <location evidence="2">Cytoplasm</location>
    </subcellularLocation>
    <subcellularLocation>
        <location evidence="1">Membrane</location>
    </subcellularLocation>
</comment>
<evidence type="ECO:0000313" key="10">
    <source>
        <dbReference type="Ensembl" id="ENSAMXP00005030823.1"/>
    </source>
</evidence>
<dbReference type="GO" id="GO:0016477">
    <property type="term" value="P:cell migration"/>
    <property type="evidence" value="ECO:0007669"/>
    <property type="project" value="TreeGrafter"/>
</dbReference>
<dbReference type="InterPro" id="IPR046769">
    <property type="entry name" value="DOCKER_Lobe_A"/>
</dbReference>
<evidence type="ECO:0000256" key="5">
    <source>
        <dbReference type="ARBA" id="ARBA00022658"/>
    </source>
</evidence>
<dbReference type="Pfam" id="PF23554">
    <property type="entry name" value="TPR_DOCK"/>
    <property type="match status" value="1"/>
</dbReference>
<dbReference type="Pfam" id="PF16172">
    <property type="entry name" value="DOCK_N"/>
    <property type="match status" value="1"/>
</dbReference>
<dbReference type="SUPFAM" id="SSF50044">
    <property type="entry name" value="SH3-domain"/>
    <property type="match status" value="1"/>
</dbReference>
<dbReference type="FunFam" id="1.20.1270.350:FF:000001">
    <property type="entry name" value="dedicator of cytokinesis protein 4"/>
    <property type="match status" value="1"/>
</dbReference>
<dbReference type="Pfam" id="PF20421">
    <property type="entry name" value="DHR-2_Lobe_C"/>
    <property type="match status" value="1"/>
</dbReference>
<feature type="domain" description="DOCKER" evidence="9">
    <location>
        <begin position="1098"/>
        <end position="1509"/>
    </location>
</feature>
<dbReference type="SUPFAM" id="SSF48371">
    <property type="entry name" value="ARM repeat"/>
    <property type="match status" value="1"/>
</dbReference>
<dbReference type="InterPro" id="IPR026791">
    <property type="entry name" value="DOCK"/>
</dbReference>
<dbReference type="GO" id="GO:0007520">
    <property type="term" value="P:myoblast fusion"/>
    <property type="evidence" value="ECO:0007669"/>
    <property type="project" value="TreeGrafter"/>
</dbReference>